<sequence length="549" mass="58855">MQLHIRHRLYGLTLVAIVLLAAISLFAYWQISALDNLFQQSGRQRQQLLEAVDNARAAQVHFKIQVQEWKNILLRGKDPEAFQKYLKGFGEQEAQVTDRLNKLQANVAALHLENRIQVAAVEETFAKLGPAYRSALNHYDRSSADPAGTVDKQVKGIDRAPTQAVDKLVTDLGDEALRLNREENANAADVYGTVRIGLFLTTLAALVLLGVIALIIVRSITAPLVGLGQTMDRISSSGDLTQRAPVLRQDEIGHIAQSFNAMIGQLQTLIGEVRQSSEQVTASAREISQSTDSLSTVSEQQNNAVASSAAAVEELTVAITTVADTAQDVHRQARESVDKSQEGNAAVTRLADEIQEISRIMEEIAHKVGDFVASTRSISGLTQEVKEIADQTNLLALNAAIEAARAGEQGRGFAVVADEVRKLAEKSGHSAGEIDAVTHAIGAQSEAVQTAISAGEQAIAASRELAEAVESKLTHARQAVEGSAHGVDEISASVAEQQHAATDIAQNMERIAGTAEESHAATQSVSQASDQLHALAERLHQAISGFRVA</sequence>
<name>A0A975SMM6_9RHOO</name>
<feature type="transmembrane region" description="Helical" evidence="5">
    <location>
        <begin position="9"/>
        <end position="29"/>
    </location>
</feature>
<evidence type="ECO:0000313" key="8">
    <source>
        <dbReference type="EMBL" id="QWT48881.1"/>
    </source>
</evidence>
<feature type="domain" description="Methyl-accepting transducer" evidence="6">
    <location>
        <begin position="276"/>
        <end position="512"/>
    </location>
</feature>
<accession>A0A975SMM6</accession>
<keyword evidence="9" id="KW-1185">Reference proteome</keyword>
<dbReference type="EMBL" id="CP064782">
    <property type="protein sequence ID" value="QWT48881.1"/>
    <property type="molecule type" value="Genomic_DNA"/>
</dbReference>
<dbReference type="Pfam" id="PF00672">
    <property type="entry name" value="HAMP"/>
    <property type="match status" value="1"/>
</dbReference>
<dbReference type="InterPro" id="IPR003660">
    <property type="entry name" value="HAMP_dom"/>
</dbReference>
<dbReference type="Pfam" id="PF00015">
    <property type="entry name" value="MCPsignal"/>
    <property type="match status" value="1"/>
</dbReference>
<dbReference type="CDD" id="cd06225">
    <property type="entry name" value="HAMP"/>
    <property type="match status" value="1"/>
</dbReference>
<dbReference type="FunFam" id="1.10.287.950:FF:000001">
    <property type="entry name" value="Methyl-accepting chemotaxis sensory transducer"/>
    <property type="match status" value="1"/>
</dbReference>
<evidence type="ECO:0000256" key="2">
    <source>
        <dbReference type="ARBA" id="ARBA00023224"/>
    </source>
</evidence>
<keyword evidence="5" id="KW-1133">Transmembrane helix</keyword>
<dbReference type="PROSITE" id="PS50111">
    <property type="entry name" value="CHEMOTAXIS_TRANSDUC_2"/>
    <property type="match status" value="1"/>
</dbReference>
<feature type="transmembrane region" description="Helical" evidence="5">
    <location>
        <begin position="196"/>
        <end position="217"/>
    </location>
</feature>
<dbReference type="InterPro" id="IPR004089">
    <property type="entry name" value="MCPsignal_dom"/>
</dbReference>
<comment type="subcellular location">
    <subcellularLocation>
        <location evidence="1">Membrane</location>
    </subcellularLocation>
</comment>
<dbReference type="GO" id="GO:0016020">
    <property type="term" value="C:membrane"/>
    <property type="evidence" value="ECO:0007669"/>
    <property type="project" value="UniProtKB-SubCell"/>
</dbReference>
<evidence type="ECO:0000256" key="3">
    <source>
        <dbReference type="ARBA" id="ARBA00029447"/>
    </source>
</evidence>
<dbReference type="SMART" id="SM00304">
    <property type="entry name" value="HAMP"/>
    <property type="match status" value="2"/>
</dbReference>
<evidence type="ECO:0000256" key="1">
    <source>
        <dbReference type="ARBA" id="ARBA00004370"/>
    </source>
</evidence>
<dbReference type="PANTHER" id="PTHR32089:SF112">
    <property type="entry name" value="LYSOZYME-LIKE PROTEIN-RELATED"/>
    <property type="match status" value="1"/>
</dbReference>
<evidence type="ECO:0000259" key="7">
    <source>
        <dbReference type="PROSITE" id="PS50885"/>
    </source>
</evidence>
<gene>
    <name evidence="8" type="ORF">Azoinq_13805</name>
</gene>
<dbReference type="PANTHER" id="PTHR32089">
    <property type="entry name" value="METHYL-ACCEPTING CHEMOTAXIS PROTEIN MCPB"/>
    <property type="match status" value="1"/>
</dbReference>
<keyword evidence="5" id="KW-0812">Transmembrane</keyword>
<evidence type="ECO:0000256" key="4">
    <source>
        <dbReference type="PROSITE-ProRule" id="PRU00284"/>
    </source>
</evidence>
<evidence type="ECO:0000259" key="6">
    <source>
        <dbReference type="PROSITE" id="PS50111"/>
    </source>
</evidence>
<organism evidence="8 9">
    <name type="scientific">Azospira inquinata</name>
    <dbReference type="NCBI Taxonomy" id="2785627"/>
    <lineage>
        <taxon>Bacteria</taxon>
        <taxon>Pseudomonadati</taxon>
        <taxon>Pseudomonadota</taxon>
        <taxon>Betaproteobacteria</taxon>
        <taxon>Rhodocyclales</taxon>
        <taxon>Rhodocyclaceae</taxon>
        <taxon>Azospira</taxon>
    </lineage>
</organism>
<dbReference type="Proteomes" id="UP000683428">
    <property type="component" value="Chromosome"/>
</dbReference>
<dbReference type="PROSITE" id="PS50885">
    <property type="entry name" value="HAMP"/>
    <property type="match status" value="1"/>
</dbReference>
<dbReference type="GO" id="GO:0006935">
    <property type="term" value="P:chemotaxis"/>
    <property type="evidence" value="ECO:0007669"/>
    <property type="project" value="UniProtKB-ARBA"/>
</dbReference>
<dbReference type="GO" id="GO:0007165">
    <property type="term" value="P:signal transduction"/>
    <property type="evidence" value="ECO:0007669"/>
    <property type="project" value="UniProtKB-KW"/>
</dbReference>
<protein>
    <submittedName>
        <fullName evidence="8">HAMP domain-containing protein</fullName>
    </submittedName>
</protein>
<proteinExistence type="inferred from homology"/>
<keyword evidence="2 4" id="KW-0807">Transducer</keyword>
<comment type="similarity">
    <text evidence="3">Belongs to the methyl-accepting chemotaxis (MCP) protein family.</text>
</comment>
<reference evidence="8" key="1">
    <citation type="submission" date="2020-11" db="EMBL/GenBank/DDBJ databases">
        <title>Azospira inquinata sp. nov.</title>
        <authorList>
            <person name="Moe W.M."/>
            <person name="Mikes M.C."/>
        </authorList>
    </citation>
    <scope>NUCLEOTIDE SEQUENCE</scope>
    <source>
        <strain evidence="8">Azo-3</strain>
    </source>
</reference>
<dbReference type="SMART" id="SM00283">
    <property type="entry name" value="MA"/>
    <property type="match status" value="1"/>
</dbReference>
<feature type="domain" description="HAMP" evidence="7">
    <location>
        <begin position="218"/>
        <end position="271"/>
    </location>
</feature>
<dbReference type="AlphaFoldDB" id="A0A975SMM6"/>
<evidence type="ECO:0000313" key="9">
    <source>
        <dbReference type="Proteomes" id="UP000683428"/>
    </source>
</evidence>
<dbReference type="KEGG" id="aiq:Azoinq_13805"/>
<keyword evidence="5" id="KW-0472">Membrane</keyword>
<dbReference type="RefSeq" id="WP_216128325.1">
    <property type="nucleotide sequence ID" value="NZ_CP064782.1"/>
</dbReference>
<evidence type="ECO:0000256" key="5">
    <source>
        <dbReference type="SAM" id="Phobius"/>
    </source>
</evidence>